<evidence type="ECO:0000313" key="3">
    <source>
        <dbReference type="EMBL" id="KAF7989640.1"/>
    </source>
</evidence>
<protein>
    <recommendedName>
        <fullName evidence="2">Protein kinase domain-containing protein</fullName>
    </recommendedName>
</protein>
<dbReference type="PANTHER" id="PTHR24361">
    <property type="entry name" value="MITOGEN-ACTIVATED KINASE KINASE KINASE"/>
    <property type="match status" value="1"/>
</dbReference>
<reference evidence="3 4" key="1">
    <citation type="submission" date="2020-08" db="EMBL/GenBank/DDBJ databases">
        <title>Aphidius gifuensis genome sequencing and assembly.</title>
        <authorList>
            <person name="Du Z."/>
        </authorList>
    </citation>
    <scope>NUCLEOTIDE SEQUENCE [LARGE SCALE GENOMIC DNA]</scope>
    <source>
        <strain evidence="3">YNYX2018</strain>
        <tissue evidence="3">Adults</tissue>
    </source>
</reference>
<dbReference type="Gene3D" id="3.30.200.20">
    <property type="entry name" value="Phosphorylase Kinase, domain 1"/>
    <property type="match status" value="1"/>
</dbReference>
<evidence type="ECO:0000313" key="4">
    <source>
        <dbReference type="Proteomes" id="UP000639338"/>
    </source>
</evidence>
<keyword evidence="4" id="KW-1185">Reference proteome</keyword>
<feature type="domain" description="Protein kinase" evidence="2">
    <location>
        <begin position="86"/>
        <end position="364"/>
    </location>
</feature>
<dbReference type="InterPro" id="IPR011009">
    <property type="entry name" value="Kinase-like_dom_sf"/>
</dbReference>
<dbReference type="SUPFAM" id="SSF56112">
    <property type="entry name" value="Protein kinase-like (PK-like)"/>
    <property type="match status" value="1"/>
</dbReference>
<proteinExistence type="predicted"/>
<dbReference type="Proteomes" id="UP000639338">
    <property type="component" value="Unassembled WGS sequence"/>
</dbReference>
<dbReference type="InterPro" id="IPR001245">
    <property type="entry name" value="Ser-Thr/Tyr_kinase_cat_dom"/>
</dbReference>
<dbReference type="Pfam" id="PF07714">
    <property type="entry name" value="PK_Tyr_Ser-Thr"/>
    <property type="match status" value="1"/>
</dbReference>
<comment type="caution">
    <text evidence="3">The sequence shown here is derived from an EMBL/GenBank/DDBJ whole genome shotgun (WGS) entry which is preliminary data.</text>
</comment>
<dbReference type="GO" id="GO:0004674">
    <property type="term" value="F:protein serine/threonine kinase activity"/>
    <property type="evidence" value="ECO:0007669"/>
    <property type="project" value="TreeGrafter"/>
</dbReference>
<dbReference type="InterPro" id="IPR000719">
    <property type="entry name" value="Prot_kinase_dom"/>
</dbReference>
<dbReference type="Gene3D" id="1.10.510.10">
    <property type="entry name" value="Transferase(Phosphotransferase) domain 1"/>
    <property type="match status" value="1"/>
</dbReference>
<organism evidence="3 4">
    <name type="scientific">Aphidius gifuensis</name>
    <name type="common">Parasitoid wasp</name>
    <dbReference type="NCBI Taxonomy" id="684658"/>
    <lineage>
        <taxon>Eukaryota</taxon>
        <taxon>Metazoa</taxon>
        <taxon>Ecdysozoa</taxon>
        <taxon>Arthropoda</taxon>
        <taxon>Hexapoda</taxon>
        <taxon>Insecta</taxon>
        <taxon>Pterygota</taxon>
        <taxon>Neoptera</taxon>
        <taxon>Endopterygota</taxon>
        <taxon>Hymenoptera</taxon>
        <taxon>Apocrita</taxon>
        <taxon>Ichneumonoidea</taxon>
        <taxon>Braconidae</taxon>
        <taxon>Aphidiinae</taxon>
        <taxon>Aphidius</taxon>
    </lineage>
</organism>
<dbReference type="PANTHER" id="PTHR24361:SF613">
    <property type="entry name" value="NUCLEAR RECEPTOR-BINDING PROTEIN-RELATED"/>
    <property type="match status" value="1"/>
</dbReference>
<evidence type="ECO:0000256" key="1">
    <source>
        <dbReference type="SAM" id="MobiDB-lite"/>
    </source>
</evidence>
<sequence>MKNDHHQNDRIYPVKTNILNNEEYHNVMRAFISRRENTNDNQHQLTSSSSDKVNINKTKKFDIIFNNKNNINNNNHDNNKKLILDYPHMDPHDIHELNSVPGTKNHKIKYHHAEWKNTDVSIRKYNHPDYKNAIKADLKVLSNIQHPNILLLMGVTTKPDNHDIIIPIFESINCTLYNYINNKEFKKKITIQEIIKYGKNLSSGLMYAHERGYIHSAVSPHSIFIASNGLIKLGGWELAINMNESKIRNNYDDNLRSEILKWLAPEIYNKNSQEISTSTDVYGLTLVILEMCTLSKCIPWSVASGVMKYDQKVDVEMEYTKWKCGIITDMNNNYPPLLTSIVEAGLQLDSTKRTINMPKMNKFLQRLDIQYQQKSLIYIYNLIHHHQQQNNINNNYHSMSDFSTIFSSDLTNEYSQIDSTTTTSSTLSSSFKKSLDSCSINNNTDNDTSMNMFDDVIEMTPPLINENNNKKINILNTVDDSSDPREHIKIIKQTLANKRKNFFNDGNISHISSANNNNNNNENIKLHQVNKYKDDCHTKILKLKNNISLLPIKETLVSDNNEAQAFFEASLWRKERLICMSKMREIKPKGLMSDTNSSNDTNQITNISSTPSNDTYNIKTQSSYIKNNNKQMINVTNKTSFEKLKDALDRATLLVNENTLNSSKNDSNNKTNDYSNEKTIFDELYELNNTEDILNNHENDSGDTYTITNDVNQLITKINCSGAKCTKYNANKNNNNKNIDTCNHDDLNKTMRDEKSGKDYAYFVFDDKPRMCTKCTTCCNNKNTLQTRRMSLPDTFESSTTKINNYSILSEQTIELQNNTVEDIYIDDEFGENLAVNMVLIDEDHSIDDDLFQDFTFDDSS</sequence>
<dbReference type="OrthoDB" id="5962695at2759"/>
<feature type="compositionally biased region" description="Polar residues" evidence="1">
    <location>
        <begin position="593"/>
        <end position="615"/>
    </location>
</feature>
<dbReference type="GO" id="GO:0005737">
    <property type="term" value="C:cytoplasm"/>
    <property type="evidence" value="ECO:0007669"/>
    <property type="project" value="TreeGrafter"/>
</dbReference>
<dbReference type="EMBL" id="JACMRX010000005">
    <property type="protein sequence ID" value="KAF7989640.1"/>
    <property type="molecule type" value="Genomic_DNA"/>
</dbReference>
<name>A0A834XME9_APHGI</name>
<gene>
    <name evidence="3" type="ORF">HCN44_008314</name>
</gene>
<dbReference type="InterPro" id="IPR053235">
    <property type="entry name" value="Ser_Thr_kinase"/>
</dbReference>
<dbReference type="PROSITE" id="PS50011">
    <property type="entry name" value="PROTEIN_KINASE_DOM"/>
    <property type="match status" value="1"/>
</dbReference>
<evidence type="ECO:0000259" key="2">
    <source>
        <dbReference type="PROSITE" id="PS50011"/>
    </source>
</evidence>
<dbReference type="GO" id="GO:0005524">
    <property type="term" value="F:ATP binding"/>
    <property type="evidence" value="ECO:0007669"/>
    <property type="project" value="InterPro"/>
</dbReference>
<feature type="region of interest" description="Disordered" evidence="1">
    <location>
        <begin position="589"/>
        <end position="615"/>
    </location>
</feature>
<dbReference type="AlphaFoldDB" id="A0A834XME9"/>
<accession>A0A834XME9</accession>